<protein>
    <submittedName>
        <fullName evidence="2">Uncharacterized protein</fullName>
    </submittedName>
</protein>
<feature type="compositionally biased region" description="Low complexity" evidence="1">
    <location>
        <begin position="88"/>
        <end position="97"/>
    </location>
</feature>
<evidence type="ECO:0000256" key="1">
    <source>
        <dbReference type="SAM" id="MobiDB-lite"/>
    </source>
</evidence>
<reference evidence="2 3" key="1">
    <citation type="submission" date="2024-07" db="EMBL/GenBank/DDBJ databases">
        <title>Chromosome-level genome assembly of the water stick insect Ranatra chinensis (Heteroptera: Nepidae).</title>
        <authorList>
            <person name="Liu X."/>
        </authorList>
    </citation>
    <scope>NUCLEOTIDE SEQUENCE [LARGE SCALE GENOMIC DNA]</scope>
    <source>
        <strain evidence="2">Cailab_2021Rc</strain>
        <tissue evidence="2">Muscle</tissue>
    </source>
</reference>
<keyword evidence="3" id="KW-1185">Reference proteome</keyword>
<evidence type="ECO:0000313" key="3">
    <source>
        <dbReference type="Proteomes" id="UP001558652"/>
    </source>
</evidence>
<dbReference type="Proteomes" id="UP001558652">
    <property type="component" value="Unassembled WGS sequence"/>
</dbReference>
<dbReference type="EMBL" id="JBFDAA010000013">
    <property type="protein sequence ID" value="KAL1122752.1"/>
    <property type="molecule type" value="Genomic_DNA"/>
</dbReference>
<proteinExistence type="predicted"/>
<accession>A0ABD0YK12</accession>
<evidence type="ECO:0000313" key="2">
    <source>
        <dbReference type="EMBL" id="KAL1122752.1"/>
    </source>
</evidence>
<gene>
    <name evidence="2" type="ORF">AAG570_003079</name>
</gene>
<comment type="caution">
    <text evidence="2">The sequence shown here is derived from an EMBL/GenBank/DDBJ whole genome shotgun (WGS) entry which is preliminary data.</text>
</comment>
<dbReference type="AlphaFoldDB" id="A0ABD0YK12"/>
<sequence>MGNSGRLAVNFEIEAQSGIPYLKRIPIHYHSALQYPIIAQFSKRCCLDTSVNPPTGWPVRNGRLASRVRSVPYPAPVYTEECRCRPPAAAAAQPPTAGEDHQHQLHQHHHQHHYTGGTSLHHHTIHHQPQVATTCELAPQPTLAAPQQGPMLFVPFSVPHLSIAANPSVSPSATTTPIIKVWHILKQIYISGIQLPDAPPIGSLPL</sequence>
<feature type="region of interest" description="Disordered" evidence="1">
    <location>
        <begin position="88"/>
        <end position="121"/>
    </location>
</feature>
<name>A0ABD0YK12_9HEMI</name>
<feature type="compositionally biased region" description="Basic residues" evidence="1">
    <location>
        <begin position="104"/>
        <end position="113"/>
    </location>
</feature>
<organism evidence="2 3">
    <name type="scientific">Ranatra chinensis</name>
    <dbReference type="NCBI Taxonomy" id="642074"/>
    <lineage>
        <taxon>Eukaryota</taxon>
        <taxon>Metazoa</taxon>
        <taxon>Ecdysozoa</taxon>
        <taxon>Arthropoda</taxon>
        <taxon>Hexapoda</taxon>
        <taxon>Insecta</taxon>
        <taxon>Pterygota</taxon>
        <taxon>Neoptera</taxon>
        <taxon>Paraneoptera</taxon>
        <taxon>Hemiptera</taxon>
        <taxon>Heteroptera</taxon>
        <taxon>Panheteroptera</taxon>
        <taxon>Nepomorpha</taxon>
        <taxon>Nepidae</taxon>
        <taxon>Ranatrinae</taxon>
        <taxon>Ranatra</taxon>
    </lineage>
</organism>